<sequence length="217" mass="24920">MARQTGILYFTISLILVTVALFFGFECRLTLVTHLPYGYFIPIACGLLFLFNMGCLLRTAWSDPGIIPRSTPEEAAYLERCLQDQQARDENTREYRPPPRTLDITINGTPMKLKYCFTCKIFRPPRASHCSMCDNCVENFDHHCPWVGNCVGRRNYRYFFLFVTSLTLLCLFIFSFSVTHIILLSGLQGGFLEALKISPGRYPFMLICFFSIWSVIG</sequence>
<keyword evidence="5 10" id="KW-0472">Membrane</keyword>
<keyword evidence="8 10" id="KW-0012">Acyltransferase</keyword>
<dbReference type="AlphaFoldDB" id="F6X2B6"/>
<dbReference type="STRING" id="7719.ENSCINP00000005199"/>
<keyword evidence="13" id="KW-1185">Reference proteome</keyword>
<dbReference type="OMA" id="IHISIVF"/>
<dbReference type="FunCoup" id="F6X2B6">
    <property type="interactions" value="1"/>
</dbReference>
<organism evidence="12 13">
    <name type="scientific">Ciona intestinalis</name>
    <name type="common">Transparent sea squirt</name>
    <name type="synonym">Ascidia intestinalis</name>
    <dbReference type="NCBI Taxonomy" id="7719"/>
    <lineage>
        <taxon>Eukaryota</taxon>
        <taxon>Metazoa</taxon>
        <taxon>Chordata</taxon>
        <taxon>Tunicata</taxon>
        <taxon>Ascidiacea</taxon>
        <taxon>Phlebobranchia</taxon>
        <taxon>Cionidae</taxon>
        <taxon>Ciona</taxon>
    </lineage>
</organism>
<comment type="similarity">
    <text evidence="10">Belongs to the DHHC palmitoyltransferase family.</text>
</comment>
<evidence type="ECO:0000256" key="6">
    <source>
        <dbReference type="ARBA" id="ARBA00023139"/>
    </source>
</evidence>
<dbReference type="Pfam" id="PF01529">
    <property type="entry name" value="DHHC"/>
    <property type="match status" value="1"/>
</dbReference>
<evidence type="ECO:0000256" key="5">
    <source>
        <dbReference type="ARBA" id="ARBA00023136"/>
    </source>
</evidence>
<dbReference type="GO" id="GO:0019706">
    <property type="term" value="F:protein-cysteine S-palmitoyltransferase activity"/>
    <property type="evidence" value="ECO:0007669"/>
    <property type="project" value="UniProtKB-EC"/>
</dbReference>
<feature type="transmembrane region" description="Helical" evidence="10">
    <location>
        <begin position="199"/>
        <end position="216"/>
    </location>
</feature>
<dbReference type="InterPro" id="IPR001594">
    <property type="entry name" value="Palmitoyltrfase_DHHC"/>
</dbReference>
<evidence type="ECO:0000256" key="1">
    <source>
        <dbReference type="ARBA" id="ARBA00004127"/>
    </source>
</evidence>
<dbReference type="InterPro" id="IPR039859">
    <property type="entry name" value="PFA4/ZDH16/20/ERF2-like"/>
</dbReference>
<proteinExistence type="inferred from homology"/>
<name>F6X2B6_CIOIN</name>
<dbReference type="EC" id="2.3.1.225" evidence="10"/>
<dbReference type="PANTHER" id="PTHR22883">
    <property type="entry name" value="ZINC FINGER DHHC DOMAIN CONTAINING PROTEIN"/>
    <property type="match status" value="1"/>
</dbReference>
<dbReference type="GO" id="GO:0012505">
    <property type="term" value="C:endomembrane system"/>
    <property type="evidence" value="ECO:0007669"/>
    <property type="project" value="UniProtKB-SubCell"/>
</dbReference>
<dbReference type="Proteomes" id="UP000008144">
    <property type="component" value="Unassembled WGS sequence"/>
</dbReference>
<comment type="catalytic activity">
    <reaction evidence="9 10">
        <text>L-cysteinyl-[protein] + hexadecanoyl-CoA = S-hexadecanoyl-L-cysteinyl-[protein] + CoA</text>
        <dbReference type="Rhea" id="RHEA:36683"/>
        <dbReference type="Rhea" id="RHEA-COMP:10131"/>
        <dbReference type="Rhea" id="RHEA-COMP:11032"/>
        <dbReference type="ChEBI" id="CHEBI:29950"/>
        <dbReference type="ChEBI" id="CHEBI:57287"/>
        <dbReference type="ChEBI" id="CHEBI:57379"/>
        <dbReference type="ChEBI" id="CHEBI:74151"/>
        <dbReference type="EC" id="2.3.1.225"/>
    </reaction>
</comment>
<feature type="transmembrane region" description="Helical" evidence="10">
    <location>
        <begin position="7"/>
        <end position="25"/>
    </location>
</feature>
<evidence type="ECO:0000256" key="9">
    <source>
        <dbReference type="ARBA" id="ARBA00048048"/>
    </source>
</evidence>
<dbReference type="PROSITE" id="PS50216">
    <property type="entry name" value="DHHC"/>
    <property type="match status" value="1"/>
</dbReference>
<dbReference type="GeneTree" id="ENSGT00940000156483"/>
<reference evidence="12" key="3">
    <citation type="submission" date="2025-09" db="UniProtKB">
        <authorList>
            <consortium name="Ensembl"/>
        </authorList>
    </citation>
    <scope>IDENTIFICATION</scope>
</reference>
<evidence type="ECO:0000256" key="10">
    <source>
        <dbReference type="RuleBase" id="RU079119"/>
    </source>
</evidence>
<comment type="subcellular location">
    <subcellularLocation>
        <location evidence="1">Endomembrane system</location>
        <topology evidence="1">Multi-pass membrane protein</topology>
    </subcellularLocation>
</comment>
<evidence type="ECO:0000256" key="3">
    <source>
        <dbReference type="ARBA" id="ARBA00022692"/>
    </source>
</evidence>
<dbReference type="PANTHER" id="PTHR22883:SF43">
    <property type="entry name" value="PALMITOYLTRANSFERASE APP"/>
    <property type="match status" value="1"/>
</dbReference>
<reference evidence="12" key="2">
    <citation type="submission" date="2025-08" db="UniProtKB">
        <authorList>
            <consortium name="Ensembl"/>
        </authorList>
    </citation>
    <scope>IDENTIFICATION</scope>
</reference>
<evidence type="ECO:0000256" key="7">
    <source>
        <dbReference type="ARBA" id="ARBA00023288"/>
    </source>
</evidence>
<keyword evidence="3 10" id="KW-0812">Transmembrane</keyword>
<dbReference type="InParanoid" id="F6X2B6"/>
<keyword evidence="4 10" id="KW-1133">Transmembrane helix</keyword>
<keyword evidence="6" id="KW-0564">Palmitate</keyword>
<keyword evidence="2 10" id="KW-0808">Transferase</keyword>
<evidence type="ECO:0000313" key="13">
    <source>
        <dbReference type="Proteomes" id="UP000008144"/>
    </source>
</evidence>
<evidence type="ECO:0000256" key="2">
    <source>
        <dbReference type="ARBA" id="ARBA00022679"/>
    </source>
</evidence>
<evidence type="ECO:0000256" key="4">
    <source>
        <dbReference type="ARBA" id="ARBA00022989"/>
    </source>
</evidence>
<reference evidence="13" key="1">
    <citation type="journal article" date="2002" name="Science">
        <title>The draft genome of Ciona intestinalis: insights into chordate and vertebrate origins.</title>
        <authorList>
            <person name="Dehal P."/>
            <person name="Satou Y."/>
            <person name="Campbell R.K."/>
            <person name="Chapman J."/>
            <person name="Degnan B."/>
            <person name="De Tomaso A."/>
            <person name="Davidson B."/>
            <person name="Di Gregorio A."/>
            <person name="Gelpke M."/>
            <person name="Goodstein D.M."/>
            <person name="Harafuji N."/>
            <person name="Hastings K.E."/>
            <person name="Ho I."/>
            <person name="Hotta K."/>
            <person name="Huang W."/>
            <person name="Kawashima T."/>
            <person name="Lemaire P."/>
            <person name="Martinez D."/>
            <person name="Meinertzhagen I.A."/>
            <person name="Necula S."/>
            <person name="Nonaka M."/>
            <person name="Putnam N."/>
            <person name="Rash S."/>
            <person name="Saiga H."/>
            <person name="Satake M."/>
            <person name="Terry A."/>
            <person name="Yamada L."/>
            <person name="Wang H.G."/>
            <person name="Awazu S."/>
            <person name="Azumi K."/>
            <person name="Boore J."/>
            <person name="Branno M."/>
            <person name="Chin-Bow S."/>
            <person name="DeSantis R."/>
            <person name="Doyle S."/>
            <person name="Francino P."/>
            <person name="Keys D.N."/>
            <person name="Haga S."/>
            <person name="Hayashi H."/>
            <person name="Hino K."/>
            <person name="Imai K.S."/>
            <person name="Inaba K."/>
            <person name="Kano S."/>
            <person name="Kobayashi K."/>
            <person name="Kobayashi M."/>
            <person name="Lee B.I."/>
            <person name="Makabe K.W."/>
            <person name="Manohar C."/>
            <person name="Matassi G."/>
            <person name="Medina M."/>
            <person name="Mochizuki Y."/>
            <person name="Mount S."/>
            <person name="Morishita T."/>
            <person name="Miura S."/>
            <person name="Nakayama A."/>
            <person name="Nishizaka S."/>
            <person name="Nomoto H."/>
            <person name="Ohta F."/>
            <person name="Oishi K."/>
            <person name="Rigoutsos I."/>
            <person name="Sano M."/>
            <person name="Sasaki A."/>
            <person name="Sasakura Y."/>
            <person name="Shoguchi E."/>
            <person name="Shin-i T."/>
            <person name="Spagnuolo A."/>
            <person name="Stainier D."/>
            <person name="Suzuki M.M."/>
            <person name="Tassy O."/>
            <person name="Takatori N."/>
            <person name="Tokuoka M."/>
            <person name="Yagi K."/>
            <person name="Yoshizaki F."/>
            <person name="Wada S."/>
            <person name="Zhang C."/>
            <person name="Hyatt P.D."/>
            <person name="Larimer F."/>
            <person name="Detter C."/>
            <person name="Doggett N."/>
            <person name="Glavina T."/>
            <person name="Hawkins T."/>
            <person name="Richardson P."/>
            <person name="Lucas S."/>
            <person name="Kohara Y."/>
            <person name="Levine M."/>
            <person name="Satoh N."/>
            <person name="Rokhsar D.S."/>
        </authorList>
    </citation>
    <scope>NUCLEOTIDE SEQUENCE [LARGE SCALE GENOMIC DNA]</scope>
</reference>
<evidence type="ECO:0000259" key="11">
    <source>
        <dbReference type="Pfam" id="PF01529"/>
    </source>
</evidence>
<protein>
    <recommendedName>
        <fullName evidence="10">Palmitoyltransferase</fullName>
        <ecNumber evidence="10">2.3.1.225</ecNumber>
    </recommendedName>
</protein>
<dbReference type="Ensembl" id="ENSCINT00000005199.3">
    <property type="protein sequence ID" value="ENSCINP00000005199.3"/>
    <property type="gene ID" value="ENSCING00000002549.3"/>
</dbReference>
<feature type="transmembrane region" description="Helical" evidence="10">
    <location>
        <begin position="158"/>
        <end position="187"/>
    </location>
</feature>
<evidence type="ECO:0000256" key="8">
    <source>
        <dbReference type="ARBA" id="ARBA00023315"/>
    </source>
</evidence>
<evidence type="ECO:0000313" key="12">
    <source>
        <dbReference type="Ensembl" id="ENSCINP00000005199.3"/>
    </source>
</evidence>
<dbReference type="HOGENOM" id="CLU_018741_3_3_1"/>
<feature type="domain" description="Palmitoyltransferase DHHC" evidence="11">
    <location>
        <begin position="111"/>
        <end position="189"/>
    </location>
</feature>
<comment type="domain">
    <text evidence="10">The DHHC domain is required for palmitoyltransferase activity.</text>
</comment>
<feature type="transmembrane region" description="Helical" evidence="10">
    <location>
        <begin position="37"/>
        <end position="57"/>
    </location>
</feature>
<gene>
    <name evidence="12" type="primary">LOC100178837</name>
</gene>
<keyword evidence="7" id="KW-0449">Lipoprotein</keyword>
<accession>F6X2B6</accession>